<gene>
    <name evidence="8" type="ORF">ACFQ2S_02230</name>
</gene>
<dbReference type="PANTHER" id="PTHR42852:SF6">
    <property type="entry name" value="THIOL:DISULFIDE INTERCHANGE PROTEIN DSBE"/>
    <property type="match status" value="1"/>
</dbReference>
<dbReference type="InterPro" id="IPR050553">
    <property type="entry name" value="Thioredoxin_ResA/DsbE_sf"/>
</dbReference>
<dbReference type="Proteomes" id="UP001597108">
    <property type="component" value="Unassembled WGS sequence"/>
</dbReference>
<dbReference type="CDD" id="cd03010">
    <property type="entry name" value="TlpA_like_DsbE"/>
    <property type="match status" value="1"/>
</dbReference>
<evidence type="ECO:0000259" key="7">
    <source>
        <dbReference type="PROSITE" id="PS51352"/>
    </source>
</evidence>
<dbReference type="Pfam" id="PF08534">
    <property type="entry name" value="Redoxin"/>
    <property type="match status" value="1"/>
</dbReference>
<evidence type="ECO:0000256" key="6">
    <source>
        <dbReference type="SAM" id="Phobius"/>
    </source>
</evidence>
<evidence type="ECO:0000256" key="4">
    <source>
        <dbReference type="ARBA" id="ARBA00023157"/>
    </source>
</evidence>
<dbReference type="SUPFAM" id="SSF52833">
    <property type="entry name" value="Thioredoxin-like"/>
    <property type="match status" value="1"/>
</dbReference>
<sequence length="181" mass="19194">MAKVSPLMILPPAIFLAVAGLFYAGMMRENPDSLPSELTGKPAPVVELTPLGDRPLLTDAAVRSEGVKLVNFWASWCAPCRVEHPQLMAMAGDGIAVHGINYKDESANALKFLAGLGDPYTLSGADRNGRNAIEWGVYGVPETFVVAGDGTVMLRFAGPITTAIMRDKILPAIAEAEALTN</sequence>
<dbReference type="PROSITE" id="PS51352">
    <property type="entry name" value="THIOREDOXIN_2"/>
    <property type="match status" value="1"/>
</dbReference>
<keyword evidence="4" id="KW-1015">Disulfide bond</keyword>
<keyword evidence="6" id="KW-1133">Transmembrane helix</keyword>
<comment type="caution">
    <text evidence="8">The sequence shown here is derived from an EMBL/GenBank/DDBJ whole genome shotgun (WGS) entry which is preliminary data.</text>
</comment>
<dbReference type="InterPro" id="IPR013766">
    <property type="entry name" value="Thioredoxin_domain"/>
</dbReference>
<dbReference type="InterPro" id="IPR017937">
    <property type="entry name" value="Thioredoxin_CS"/>
</dbReference>
<keyword evidence="6" id="KW-0812">Transmembrane</keyword>
<dbReference type="InterPro" id="IPR013740">
    <property type="entry name" value="Redoxin"/>
</dbReference>
<name>A0ABW3IK49_9RHOB</name>
<dbReference type="EMBL" id="JBHTJT010000006">
    <property type="protein sequence ID" value="MFD0978457.1"/>
    <property type="molecule type" value="Genomic_DNA"/>
</dbReference>
<proteinExistence type="inferred from homology"/>
<evidence type="ECO:0000313" key="8">
    <source>
        <dbReference type="EMBL" id="MFD0978457.1"/>
    </source>
</evidence>
<evidence type="ECO:0000313" key="9">
    <source>
        <dbReference type="Proteomes" id="UP001597108"/>
    </source>
</evidence>
<dbReference type="PANTHER" id="PTHR42852">
    <property type="entry name" value="THIOL:DISULFIDE INTERCHANGE PROTEIN DSBE"/>
    <property type="match status" value="1"/>
</dbReference>
<keyword evidence="6" id="KW-0472">Membrane</keyword>
<keyword evidence="9" id="KW-1185">Reference proteome</keyword>
<dbReference type="InterPro" id="IPR036249">
    <property type="entry name" value="Thioredoxin-like_sf"/>
</dbReference>
<dbReference type="Gene3D" id="3.40.30.10">
    <property type="entry name" value="Glutaredoxin"/>
    <property type="match status" value="1"/>
</dbReference>
<evidence type="ECO:0000256" key="2">
    <source>
        <dbReference type="ARBA" id="ARBA00007758"/>
    </source>
</evidence>
<keyword evidence="5" id="KW-0676">Redox-active center</keyword>
<evidence type="ECO:0000256" key="5">
    <source>
        <dbReference type="ARBA" id="ARBA00023284"/>
    </source>
</evidence>
<comment type="similarity">
    <text evidence="2">Belongs to the thioredoxin family. DsbE subfamily.</text>
</comment>
<dbReference type="PROSITE" id="PS00194">
    <property type="entry name" value="THIOREDOXIN_1"/>
    <property type="match status" value="1"/>
</dbReference>
<feature type="transmembrane region" description="Helical" evidence="6">
    <location>
        <begin position="6"/>
        <end position="24"/>
    </location>
</feature>
<dbReference type="NCBIfam" id="TIGR00385">
    <property type="entry name" value="dsbE"/>
    <property type="match status" value="1"/>
</dbReference>
<dbReference type="InterPro" id="IPR004799">
    <property type="entry name" value="Periplasmic_diS_OxRdtase_DsbE"/>
</dbReference>
<evidence type="ECO:0000256" key="3">
    <source>
        <dbReference type="ARBA" id="ARBA00022748"/>
    </source>
</evidence>
<accession>A0ABW3IK49</accession>
<protein>
    <submittedName>
        <fullName evidence="8">DsbE family thiol:disulfide interchange protein</fullName>
    </submittedName>
</protein>
<reference evidence="9" key="1">
    <citation type="journal article" date="2019" name="Int. J. Syst. Evol. Microbiol.">
        <title>The Global Catalogue of Microorganisms (GCM) 10K type strain sequencing project: providing services to taxonomists for standard genome sequencing and annotation.</title>
        <authorList>
            <consortium name="The Broad Institute Genomics Platform"/>
            <consortium name="The Broad Institute Genome Sequencing Center for Infectious Disease"/>
            <person name="Wu L."/>
            <person name="Ma J."/>
        </authorList>
    </citation>
    <scope>NUCLEOTIDE SEQUENCE [LARGE SCALE GENOMIC DNA]</scope>
    <source>
        <strain evidence="9">CCUG 60524</strain>
    </source>
</reference>
<dbReference type="RefSeq" id="WP_386072350.1">
    <property type="nucleotide sequence ID" value="NZ_JBHTJT010000006.1"/>
</dbReference>
<organism evidence="8 9">
    <name type="scientific">Tropicimonas aquimaris</name>
    <dbReference type="NCBI Taxonomy" id="914152"/>
    <lineage>
        <taxon>Bacteria</taxon>
        <taxon>Pseudomonadati</taxon>
        <taxon>Pseudomonadota</taxon>
        <taxon>Alphaproteobacteria</taxon>
        <taxon>Rhodobacterales</taxon>
        <taxon>Roseobacteraceae</taxon>
        <taxon>Tropicimonas</taxon>
    </lineage>
</organism>
<feature type="domain" description="Thioredoxin" evidence="7">
    <location>
        <begin position="37"/>
        <end position="178"/>
    </location>
</feature>
<comment type="subcellular location">
    <subcellularLocation>
        <location evidence="1">Cell envelope</location>
    </subcellularLocation>
</comment>
<keyword evidence="3" id="KW-0201">Cytochrome c-type biogenesis</keyword>
<evidence type="ECO:0000256" key="1">
    <source>
        <dbReference type="ARBA" id="ARBA00004196"/>
    </source>
</evidence>